<dbReference type="EMBL" id="CAJPEX010002755">
    <property type="protein sequence ID" value="CAG0921452.1"/>
    <property type="molecule type" value="Genomic_DNA"/>
</dbReference>
<evidence type="ECO:0000256" key="3">
    <source>
        <dbReference type="ARBA" id="ARBA00022707"/>
    </source>
</evidence>
<dbReference type="Proteomes" id="UP000678499">
    <property type="component" value="Unassembled WGS sequence"/>
</dbReference>
<dbReference type="PANTHER" id="PTHR12895">
    <property type="entry name" value="DYMECLIN"/>
    <property type="match status" value="1"/>
</dbReference>
<name>A0A7R9GG43_9CRUS</name>
<dbReference type="GO" id="GO:0005794">
    <property type="term" value="C:Golgi apparatus"/>
    <property type="evidence" value="ECO:0007669"/>
    <property type="project" value="TreeGrafter"/>
</dbReference>
<keyword evidence="6" id="KW-1185">Reference proteome</keyword>
<evidence type="ECO:0000256" key="1">
    <source>
        <dbReference type="ARBA" id="ARBA00010603"/>
    </source>
</evidence>
<dbReference type="GO" id="GO:0007030">
    <property type="term" value="P:Golgi organization"/>
    <property type="evidence" value="ECO:0007669"/>
    <property type="project" value="TreeGrafter"/>
</dbReference>
<comment type="similarity">
    <text evidence="1">Belongs to the dymeclin family.</text>
</comment>
<dbReference type="Pfam" id="PF09742">
    <property type="entry name" value="Dymeclin"/>
    <property type="match status" value="1"/>
</dbReference>
<protein>
    <recommendedName>
        <fullName evidence="2">Dymeclin</fullName>
    </recommendedName>
</protein>
<keyword evidence="4" id="KW-0449">Lipoprotein</keyword>
<organism evidence="5">
    <name type="scientific">Notodromas monacha</name>
    <dbReference type="NCBI Taxonomy" id="399045"/>
    <lineage>
        <taxon>Eukaryota</taxon>
        <taxon>Metazoa</taxon>
        <taxon>Ecdysozoa</taxon>
        <taxon>Arthropoda</taxon>
        <taxon>Crustacea</taxon>
        <taxon>Oligostraca</taxon>
        <taxon>Ostracoda</taxon>
        <taxon>Podocopa</taxon>
        <taxon>Podocopida</taxon>
        <taxon>Cypridocopina</taxon>
        <taxon>Cypridoidea</taxon>
        <taxon>Cyprididae</taxon>
        <taxon>Notodromas</taxon>
    </lineage>
</organism>
<gene>
    <name evidence="5" type="ORF">NMOB1V02_LOCUS8948</name>
</gene>
<dbReference type="InterPro" id="IPR019142">
    <property type="entry name" value="Dymeclin"/>
</dbReference>
<dbReference type="OrthoDB" id="10253409at2759"/>
<evidence type="ECO:0000313" key="5">
    <source>
        <dbReference type="EMBL" id="CAD7281300.1"/>
    </source>
</evidence>
<evidence type="ECO:0000313" key="6">
    <source>
        <dbReference type="Proteomes" id="UP000678499"/>
    </source>
</evidence>
<accession>A0A7R9GG43</accession>
<sequence>MGIASSVSQLSKNDYLQRFAGVEHISANDPIWNQLLSFQFKKPVTRAECKAIEESTEDLCHALLQNQPRSRNFASLLCVFIARVSEIKPSTQTQDNLFIWQATNALFVVKHCLKYFVENAEVDVVARQFDLDKQFQREMDASYGGNLLDAFIGSLMEIIVDVPVDNQTYELHLEAVNTMVILMSVQMFMTSQAEHRTLFQTLMYGNCSIHSGMLVKQLLTNFTERLKYNDAGGSVILGLASGLWSALTFGYESKKTETEEGGSEAWKSMPLALQSVHLLLLLVSHCSHERQGVFNPYRQALFSFTASNCESSAFYEICLCDTQYSTRSDFSAVKESTALPRNVAVTFNFDYVKLYDVFSSIEHCDQTTVLLYILLHKNTQFRIFVLSRSNIESIILLRQIKRLFSPQVMPILRTLYNAPRSNPQHIYMSLIILLILSEDDIFNSTVHDIALANVAWYQERNITKISLGGLVILVIIRTIQYNLTRTRDRYLHTNCLAALANMSGNFQDLHPYVSQRILNLFGFLAKRYEKLCEQVCVETEGNEAQTPESEPESVQDMHVLEEVLRMVLEIINSCLYYQLPRNLNLVYAILYQKEVFDKFRSHPTFQDLSHNIDVIINHFKQKVDAAGQDLSVEEVQTVIKNASVRWPKESLKKFPDLKFKYVEEEDPEEFFVPYIWSVVAASARIYWNTDKILLFNWTPENSKDEPNELVIDRLSEVHQANGVTVC</sequence>
<evidence type="ECO:0000256" key="2">
    <source>
        <dbReference type="ARBA" id="ARBA00015736"/>
    </source>
</evidence>
<dbReference type="PANTHER" id="PTHR12895:SF9">
    <property type="entry name" value="DYMECLIN"/>
    <property type="match status" value="1"/>
</dbReference>
<proteinExistence type="inferred from homology"/>
<evidence type="ECO:0000256" key="4">
    <source>
        <dbReference type="ARBA" id="ARBA00023288"/>
    </source>
</evidence>
<keyword evidence="3" id="KW-0519">Myristate</keyword>
<dbReference type="AlphaFoldDB" id="A0A7R9GG43"/>
<reference evidence="5" key="1">
    <citation type="submission" date="2020-11" db="EMBL/GenBank/DDBJ databases">
        <authorList>
            <person name="Tran Van P."/>
        </authorList>
    </citation>
    <scope>NUCLEOTIDE SEQUENCE</scope>
</reference>
<dbReference type="EMBL" id="OA884792">
    <property type="protein sequence ID" value="CAD7281300.1"/>
    <property type="molecule type" value="Genomic_DNA"/>
</dbReference>